<dbReference type="Proteomes" id="UP001054945">
    <property type="component" value="Unassembled WGS sequence"/>
</dbReference>
<name>A0AAV4SVR0_CAEEX</name>
<protein>
    <submittedName>
        <fullName evidence="1">Uncharacterized protein</fullName>
    </submittedName>
</protein>
<keyword evidence="2" id="KW-1185">Reference proteome</keyword>
<proteinExistence type="predicted"/>
<accession>A0AAV4SVR0</accession>
<dbReference type="EMBL" id="BPLR01010323">
    <property type="protein sequence ID" value="GIY38558.1"/>
    <property type="molecule type" value="Genomic_DNA"/>
</dbReference>
<sequence length="89" mass="10147">MAQSGVTDFPWDTLDKAVYSGDGHYESTGRWSEQKGDKAFILFEAVVTYHGFKRSTIEIIHGICIHLSYGNQTELYPYHMRKCGFKSGH</sequence>
<evidence type="ECO:0000313" key="1">
    <source>
        <dbReference type="EMBL" id="GIY38558.1"/>
    </source>
</evidence>
<gene>
    <name evidence="1" type="ORF">CEXT_736541</name>
</gene>
<organism evidence="1 2">
    <name type="scientific">Caerostris extrusa</name>
    <name type="common">Bark spider</name>
    <name type="synonym">Caerostris bankana</name>
    <dbReference type="NCBI Taxonomy" id="172846"/>
    <lineage>
        <taxon>Eukaryota</taxon>
        <taxon>Metazoa</taxon>
        <taxon>Ecdysozoa</taxon>
        <taxon>Arthropoda</taxon>
        <taxon>Chelicerata</taxon>
        <taxon>Arachnida</taxon>
        <taxon>Araneae</taxon>
        <taxon>Araneomorphae</taxon>
        <taxon>Entelegynae</taxon>
        <taxon>Araneoidea</taxon>
        <taxon>Araneidae</taxon>
        <taxon>Caerostris</taxon>
    </lineage>
</organism>
<reference evidence="1 2" key="1">
    <citation type="submission" date="2021-06" db="EMBL/GenBank/DDBJ databases">
        <title>Caerostris extrusa draft genome.</title>
        <authorList>
            <person name="Kono N."/>
            <person name="Arakawa K."/>
        </authorList>
    </citation>
    <scope>NUCLEOTIDE SEQUENCE [LARGE SCALE GENOMIC DNA]</scope>
</reference>
<dbReference type="AlphaFoldDB" id="A0AAV4SVR0"/>
<comment type="caution">
    <text evidence="1">The sequence shown here is derived from an EMBL/GenBank/DDBJ whole genome shotgun (WGS) entry which is preliminary data.</text>
</comment>
<evidence type="ECO:0000313" key="2">
    <source>
        <dbReference type="Proteomes" id="UP001054945"/>
    </source>
</evidence>